<dbReference type="EMBL" id="CAJOBC010101298">
    <property type="protein sequence ID" value="CAF4472922.1"/>
    <property type="molecule type" value="Genomic_DNA"/>
</dbReference>
<dbReference type="Proteomes" id="UP000663829">
    <property type="component" value="Unassembled WGS sequence"/>
</dbReference>
<dbReference type="AlphaFoldDB" id="A0A816AGW4"/>
<protein>
    <submittedName>
        <fullName evidence="1">Uncharacterized protein</fullName>
    </submittedName>
</protein>
<organism evidence="1 3">
    <name type="scientific">Didymodactylos carnosus</name>
    <dbReference type="NCBI Taxonomy" id="1234261"/>
    <lineage>
        <taxon>Eukaryota</taxon>
        <taxon>Metazoa</taxon>
        <taxon>Spiralia</taxon>
        <taxon>Gnathifera</taxon>
        <taxon>Rotifera</taxon>
        <taxon>Eurotatoria</taxon>
        <taxon>Bdelloidea</taxon>
        <taxon>Philodinida</taxon>
        <taxon>Philodinidae</taxon>
        <taxon>Didymodactylos</taxon>
    </lineage>
</organism>
<feature type="non-terminal residue" evidence="1">
    <location>
        <position position="188"/>
    </location>
</feature>
<sequence length="188" mass="21315">NIVIRNYIFVPSDQFTLYQVHPMPLFISNNTVIQLDRIPALIALSSSGKYMEWSKPPSTIECSLGTVRLSEDIWSFSFLGNDEKRKRIQTILKTGVIKLDGSKHFHCAHYSYYGGSTCNTTKIYLWPVNGGLKLELNENSINELTSQLKNLSLTETSADLLDGLRKKIADTKLYSDVWLYGGIRVSFQ</sequence>
<accession>A0A816AGW4</accession>
<evidence type="ECO:0000313" key="3">
    <source>
        <dbReference type="Proteomes" id="UP000663829"/>
    </source>
</evidence>
<dbReference type="Proteomes" id="UP000681722">
    <property type="component" value="Unassembled WGS sequence"/>
</dbReference>
<reference evidence="1" key="1">
    <citation type="submission" date="2021-02" db="EMBL/GenBank/DDBJ databases">
        <authorList>
            <person name="Nowell W R."/>
        </authorList>
    </citation>
    <scope>NUCLEOTIDE SEQUENCE</scope>
</reference>
<evidence type="ECO:0000313" key="2">
    <source>
        <dbReference type="EMBL" id="CAF4472922.1"/>
    </source>
</evidence>
<gene>
    <name evidence="1" type="ORF">GPM918_LOCUS42196</name>
    <name evidence="2" type="ORF">SRO942_LOCUS43391</name>
</gene>
<dbReference type="EMBL" id="CAJNOQ010034975">
    <property type="protein sequence ID" value="CAF1597485.1"/>
    <property type="molecule type" value="Genomic_DNA"/>
</dbReference>
<evidence type="ECO:0000313" key="1">
    <source>
        <dbReference type="EMBL" id="CAF1597485.1"/>
    </source>
</evidence>
<name>A0A816AGW4_9BILA</name>
<keyword evidence="3" id="KW-1185">Reference proteome</keyword>
<dbReference type="OrthoDB" id="10140352at2759"/>
<comment type="caution">
    <text evidence="1">The sequence shown here is derived from an EMBL/GenBank/DDBJ whole genome shotgun (WGS) entry which is preliminary data.</text>
</comment>
<proteinExistence type="predicted"/>